<comment type="caution">
    <text evidence="1">The sequence shown here is derived from an EMBL/GenBank/DDBJ whole genome shotgun (WGS) entry which is preliminary data.</text>
</comment>
<reference evidence="1 2" key="1">
    <citation type="submission" date="2016-08" db="EMBL/GenBank/DDBJ databases">
        <title>Draft genome sequence of allopolyploid Zygosaccharomyces rouxii.</title>
        <authorList>
            <person name="Watanabe J."/>
            <person name="Uehara K."/>
            <person name="Mogi Y."/>
            <person name="Tsukioka Y."/>
        </authorList>
    </citation>
    <scope>NUCLEOTIDE SEQUENCE [LARGE SCALE GENOMIC DNA]</scope>
    <source>
        <strain evidence="1 2">NBRC 110957</strain>
    </source>
</reference>
<sequence length="116" mass="13592">MLKSLIKPQYFSHLQPRYFSTTVRLGQFKDWKSLSKKDKQEFITNYVELFQKKHPCSKGNVMNKNLSEGMHEYDDTPYVFGIIYNEIRSIALGEPNDNEDGEGVLSDREFSSLLYK</sequence>
<protein>
    <submittedName>
        <fullName evidence="1">Uncharacterized protein</fullName>
    </submittedName>
</protein>
<organism evidence="1 2">
    <name type="scientific">Zygosaccharomyces rouxii</name>
    <dbReference type="NCBI Taxonomy" id="4956"/>
    <lineage>
        <taxon>Eukaryota</taxon>
        <taxon>Fungi</taxon>
        <taxon>Dikarya</taxon>
        <taxon>Ascomycota</taxon>
        <taxon>Saccharomycotina</taxon>
        <taxon>Saccharomycetes</taxon>
        <taxon>Saccharomycetales</taxon>
        <taxon>Saccharomycetaceae</taxon>
        <taxon>Zygosaccharomyces</taxon>
    </lineage>
</organism>
<dbReference type="EMBL" id="BDGX01000016">
    <property type="protein sequence ID" value="GAV49562.1"/>
    <property type="molecule type" value="Genomic_DNA"/>
</dbReference>
<dbReference type="eggNOG" id="ENOG502S51I">
    <property type="taxonomic scope" value="Eukaryota"/>
</dbReference>
<gene>
    <name evidence="1" type="ORF">ZYGR_0P02060</name>
</gene>
<accession>A0A1Q3A1K8</accession>
<dbReference type="Proteomes" id="UP000187013">
    <property type="component" value="Unassembled WGS sequence"/>
</dbReference>
<dbReference type="OrthoDB" id="3969899at2759"/>
<evidence type="ECO:0000313" key="1">
    <source>
        <dbReference type="EMBL" id="GAV49562.1"/>
    </source>
</evidence>
<name>A0A1Q3A1K8_ZYGRO</name>
<proteinExistence type="predicted"/>
<evidence type="ECO:0000313" key="2">
    <source>
        <dbReference type="Proteomes" id="UP000187013"/>
    </source>
</evidence>
<dbReference type="AlphaFoldDB" id="A0A1Q3A1K8"/>
<dbReference type="OMA" id="KHPCSKS"/>